<keyword evidence="4" id="KW-1185">Reference proteome</keyword>
<dbReference type="InterPro" id="IPR036179">
    <property type="entry name" value="Ig-like_dom_sf"/>
</dbReference>
<proteinExistence type="predicted"/>
<evidence type="ECO:0000259" key="2">
    <source>
        <dbReference type="PROSITE" id="PS50835"/>
    </source>
</evidence>
<dbReference type="Gene3D" id="2.60.40.10">
    <property type="entry name" value="Immunoglobulins"/>
    <property type="match status" value="1"/>
</dbReference>
<evidence type="ECO:0000313" key="4">
    <source>
        <dbReference type="Proteomes" id="UP000694551"/>
    </source>
</evidence>
<organism evidence="3 4">
    <name type="scientific">Strix occidentalis caurina</name>
    <name type="common">northern spotted owl</name>
    <dbReference type="NCBI Taxonomy" id="311401"/>
    <lineage>
        <taxon>Eukaryota</taxon>
        <taxon>Metazoa</taxon>
        <taxon>Chordata</taxon>
        <taxon>Craniata</taxon>
        <taxon>Vertebrata</taxon>
        <taxon>Euteleostomi</taxon>
        <taxon>Archelosauria</taxon>
        <taxon>Archosauria</taxon>
        <taxon>Dinosauria</taxon>
        <taxon>Saurischia</taxon>
        <taxon>Theropoda</taxon>
        <taxon>Coelurosauria</taxon>
        <taxon>Aves</taxon>
        <taxon>Neognathae</taxon>
        <taxon>Neoaves</taxon>
        <taxon>Telluraves</taxon>
        <taxon>Strigiformes</taxon>
        <taxon>Strigidae</taxon>
        <taxon>Strix</taxon>
    </lineage>
</organism>
<dbReference type="CDD" id="cd00096">
    <property type="entry name" value="Ig"/>
    <property type="match status" value="1"/>
</dbReference>
<dbReference type="PROSITE" id="PS50835">
    <property type="entry name" value="IG_LIKE"/>
    <property type="match status" value="1"/>
</dbReference>
<name>A0A8D0FDY9_STROC</name>
<dbReference type="AlphaFoldDB" id="A0A8D0FDY9"/>
<reference evidence="3" key="2">
    <citation type="submission" date="2025-09" db="UniProtKB">
        <authorList>
            <consortium name="Ensembl"/>
        </authorList>
    </citation>
    <scope>IDENTIFICATION</scope>
</reference>
<dbReference type="Ensembl" id="ENSSOCT00000014256.1">
    <property type="protein sequence ID" value="ENSSOCP00000013888.1"/>
    <property type="gene ID" value="ENSSOCG00000010530.1"/>
</dbReference>
<feature type="compositionally biased region" description="Polar residues" evidence="1">
    <location>
        <begin position="1"/>
        <end position="36"/>
    </location>
</feature>
<dbReference type="InterPro" id="IPR013783">
    <property type="entry name" value="Ig-like_fold"/>
</dbReference>
<feature type="region of interest" description="Disordered" evidence="1">
    <location>
        <begin position="1"/>
        <end position="43"/>
    </location>
</feature>
<sequence length="189" mass="20275">MSHTSFPCSGSSSMAPTPAPSCSTTEGLTTPPSTSCLREASVPFPEPVSRPQLWSSGLVAQATGELLCDVAEGKVDTITWKKDGQPLPLDRDFHLSDSLSILYLRPAKKSDCGSYSCNASNGIRQAVSHPEEGVGAGAGWRGVHSSHPTLLWVSRGRAVEMAQRLHLRAGVHRLHPGRHCWDPLDARGR</sequence>
<reference evidence="3" key="1">
    <citation type="submission" date="2025-08" db="UniProtKB">
        <authorList>
            <consortium name="Ensembl"/>
        </authorList>
    </citation>
    <scope>IDENTIFICATION</scope>
</reference>
<protein>
    <recommendedName>
        <fullName evidence="2">Ig-like domain-containing protein</fullName>
    </recommendedName>
</protein>
<dbReference type="InterPro" id="IPR007110">
    <property type="entry name" value="Ig-like_dom"/>
</dbReference>
<evidence type="ECO:0000313" key="3">
    <source>
        <dbReference type="Ensembl" id="ENSSOCP00000013888.1"/>
    </source>
</evidence>
<dbReference type="Pfam" id="PF13927">
    <property type="entry name" value="Ig_3"/>
    <property type="match status" value="1"/>
</dbReference>
<dbReference type="Proteomes" id="UP000694551">
    <property type="component" value="Unplaced"/>
</dbReference>
<accession>A0A8D0FDY9</accession>
<dbReference type="SUPFAM" id="SSF48726">
    <property type="entry name" value="Immunoglobulin"/>
    <property type="match status" value="1"/>
</dbReference>
<feature type="domain" description="Ig-like" evidence="2">
    <location>
        <begin position="45"/>
        <end position="128"/>
    </location>
</feature>
<evidence type="ECO:0000256" key="1">
    <source>
        <dbReference type="SAM" id="MobiDB-lite"/>
    </source>
</evidence>